<dbReference type="PANTHER" id="PTHR22835">
    <property type="entry name" value="ZINC FINGER FYVE DOMAIN CONTAINING PROTEIN"/>
    <property type="match status" value="1"/>
</dbReference>
<gene>
    <name evidence="2" type="ORF">RCOM_1428050</name>
</gene>
<organism evidence="2 3">
    <name type="scientific">Ricinus communis</name>
    <name type="common">Castor bean</name>
    <dbReference type="NCBI Taxonomy" id="3988"/>
    <lineage>
        <taxon>Eukaryota</taxon>
        <taxon>Viridiplantae</taxon>
        <taxon>Streptophyta</taxon>
        <taxon>Embryophyta</taxon>
        <taxon>Tracheophyta</taxon>
        <taxon>Spermatophyta</taxon>
        <taxon>Magnoliopsida</taxon>
        <taxon>eudicotyledons</taxon>
        <taxon>Gunneridae</taxon>
        <taxon>Pentapetalae</taxon>
        <taxon>rosids</taxon>
        <taxon>fabids</taxon>
        <taxon>Malpighiales</taxon>
        <taxon>Euphorbiaceae</taxon>
        <taxon>Acalyphoideae</taxon>
        <taxon>Acalypheae</taxon>
        <taxon>Ricinus</taxon>
    </lineage>
</organism>
<reference evidence="3" key="1">
    <citation type="journal article" date="2010" name="Nat. Biotechnol.">
        <title>Draft genome sequence of the oilseed species Ricinus communis.</title>
        <authorList>
            <person name="Chan A.P."/>
            <person name="Crabtree J."/>
            <person name="Zhao Q."/>
            <person name="Lorenzi H."/>
            <person name="Orvis J."/>
            <person name="Puiu D."/>
            <person name="Melake-Berhan A."/>
            <person name="Jones K.M."/>
            <person name="Redman J."/>
            <person name="Chen G."/>
            <person name="Cahoon E.B."/>
            <person name="Gedil M."/>
            <person name="Stanke M."/>
            <person name="Haas B.J."/>
            <person name="Wortman J.R."/>
            <person name="Fraser-Liggett C.M."/>
            <person name="Ravel J."/>
            <person name="Rabinowicz P.D."/>
        </authorList>
    </citation>
    <scope>NUCLEOTIDE SEQUENCE [LARGE SCALE GENOMIC DNA]</scope>
    <source>
        <strain evidence="3">cv. Hale</strain>
    </source>
</reference>
<dbReference type="Proteomes" id="UP000008311">
    <property type="component" value="Unassembled WGS sequence"/>
</dbReference>
<dbReference type="InterPro" id="IPR036514">
    <property type="entry name" value="SGNH_hydro_sf"/>
</dbReference>
<proteinExistence type="inferred from homology"/>
<keyword evidence="3" id="KW-1185">Reference proteome</keyword>
<comment type="similarity">
    <text evidence="1">Belongs to the 'GDSL' lipolytic enzyme family.</text>
</comment>
<dbReference type="AlphaFoldDB" id="B9RES1"/>
<dbReference type="InParanoid" id="B9RES1"/>
<name>B9RES1_RICCO</name>
<dbReference type="STRING" id="3988.B9RES1"/>
<evidence type="ECO:0000313" key="2">
    <source>
        <dbReference type="EMBL" id="EEF49692.1"/>
    </source>
</evidence>
<evidence type="ECO:0000256" key="1">
    <source>
        <dbReference type="ARBA" id="ARBA00008668"/>
    </source>
</evidence>
<dbReference type="PANTHER" id="PTHR22835:SF675">
    <property type="entry name" value="ESTER HYDROLASE, PUTATIVE-RELATED"/>
    <property type="match status" value="1"/>
</dbReference>
<dbReference type="EMBL" id="EQ973777">
    <property type="protein sequence ID" value="EEF49692.1"/>
    <property type="molecule type" value="Genomic_DNA"/>
</dbReference>
<sequence>MVPGVVQTIIDVSRKVIGHGANRVVVPRVFQMGCSPGLLTSYATSSVLDAHGCLKDFNNMLAYHNDLLKTALEGLRKEFPDVHVIYADT</sequence>
<dbReference type="Gene3D" id="3.40.50.1110">
    <property type="entry name" value="SGNH hydrolase"/>
    <property type="match status" value="1"/>
</dbReference>
<accession>B9RES1</accession>
<protein>
    <submittedName>
        <fullName evidence="2">Uncharacterized protein</fullName>
    </submittedName>
</protein>
<evidence type="ECO:0000313" key="3">
    <source>
        <dbReference type="Proteomes" id="UP000008311"/>
    </source>
</evidence>